<evidence type="ECO:0000256" key="2">
    <source>
        <dbReference type="ARBA" id="ARBA00022908"/>
    </source>
</evidence>
<dbReference type="GO" id="GO:0006310">
    <property type="term" value="P:DNA recombination"/>
    <property type="evidence" value="ECO:0007669"/>
    <property type="project" value="UniProtKB-KW"/>
</dbReference>
<dbReference type="InterPro" id="IPR002104">
    <property type="entry name" value="Integrase_catalytic"/>
</dbReference>
<dbReference type="PANTHER" id="PTHR30629">
    <property type="entry name" value="PROPHAGE INTEGRASE"/>
    <property type="match status" value="1"/>
</dbReference>
<comment type="caution">
    <text evidence="8">The sequence shown here is derived from an EMBL/GenBank/DDBJ whole genome shotgun (WGS) entry which is preliminary data.</text>
</comment>
<comment type="similarity">
    <text evidence="1">Belongs to the 'phage' integrase family.</text>
</comment>
<dbReference type="Gene3D" id="1.10.150.130">
    <property type="match status" value="1"/>
</dbReference>
<dbReference type="InterPro" id="IPR044068">
    <property type="entry name" value="CB"/>
</dbReference>
<evidence type="ECO:0000313" key="9">
    <source>
        <dbReference type="Proteomes" id="UP000295722"/>
    </source>
</evidence>
<protein>
    <submittedName>
        <fullName evidence="8">DUF4102 domain-containing protein</fullName>
    </submittedName>
</protein>
<evidence type="ECO:0000256" key="5">
    <source>
        <dbReference type="PROSITE-ProRule" id="PRU01248"/>
    </source>
</evidence>
<evidence type="ECO:0000259" key="7">
    <source>
        <dbReference type="PROSITE" id="PS51900"/>
    </source>
</evidence>
<proteinExistence type="inferred from homology"/>
<dbReference type="EMBL" id="SMRP01000004">
    <property type="protein sequence ID" value="TDG24150.1"/>
    <property type="molecule type" value="Genomic_DNA"/>
</dbReference>
<name>A0A4R5MBJ4_9BURK</name>
<dbReference type="Pfam" id="PF22022">
    <property type="entry name" value="Phage_int_M"/>
    <property type="match status" value="1"/>
</dbReference>
<dbReference type="InterPro" id="IPR013762">
    <property type="entry name" value="Integrase-like_cat_sf"/>
</dbReference>
<dbReference type="PANTHER" id="PTHR30629:SF2">
    <property type="entry name" value="PROPHAGE INTEGRASE INTS-RELATED"/>
    <property type="match status" value="1"/>
</dbReference>
<evidence type="ECO:0000256" key="3">
    <source>
        <dbReference type="ARBA" id="ARBA00023125"/>
    </source>
</evidence>
<dbReference type="InterPro" id="IPR025166">
    <property type="entry name" value="Integrase_DNA_bind_dom"/>
</dbReference>
<dbReference type="PROSITE" id="PS51900">
    <property type="entry name" value="CB"/>
    <property type="match status" value="1"/>
</dbReference>
<dbReference type="InterPro" id="IPR053876">
    <property type="entry name" value="Phage_int_M"/>
</dbReference>
<dbReference type="OrthoDB" id="9775880at2"/>
<dbReference type="Gene3D" id="3.30.160.390">
    <property type="entry name" value="Integrase, DNA-binding domain"/>
    <property type="match status" value="1"/>
</dbReference>
<dbReference type="Gene3D" id="1.10.443.10">
    <property type="entry name" value="Intergrase catalytic core"/>
    <property type="match status" value="1"/>
</dbReference>
<evidence type="ECO:0000313" key="8">
    <source>
        <dbReference type="EMBL" id="TDG24150.1"/>
    </source>
</evidence>
<dbReference type="InterPro" id="IPR010998">
    <property type="entry name" value="Integrase_recombinase_N"/>
</dbReference>
<dbReference type="Pfam" id="PF13356">
    <property type="entry name" value="Arm-DNA-bind_3"/>
    <property type="match status" value="1"/>
</dbReference>
<dbReference type="Pfam" id="PF00589">
    <property type="entry name" value="Phage_integrase"/>
    <property type="match status" value="1"/>
</dbReference>
<accession>A0A4R5MBJ4</accession>
<dbReference type="GO" id="GO:0003677">
    <property type="term" value="F:DNA binding"/>
    <property type="evidence" value="ECO:0007669"/>
    <property type="project" value="UniProtKB-UniRule"/>
</dbReference>
<dbReference type="CDD" id="cd00801">
    <property type="entry name" value="INT_P4_C"/>
    <property type="match status" value="1"/>
</dbReference>
<dbReference type="GO" id="GO:0015074">
    <property type="term" value="P:DNA integration"/>
    <property type="evidence" value="ECO:0007669"/>
    <property type="project" value="UniProtKB-KW"/>
</dbReference>
<organism evidence="8 9">
    <name type="scientific">Paraburkholderia silviterrae</name>
    <dbReference type="NCBI Taxonomy" id="2528715"/>
    <lineage>
        <taxon>Bacteria</taxon>
        <taxon>Pseudomonadati</taxon>
        <taxon>Pseudomonadota</taxon>
        <taxon>Betaproteobacteria</taxon>
        <taxon>Burkholderiales</taxon>
        <taxon>Burkholderiaceae</taxon>
        <taxon>Paraburkholderia</taxon>
    </lineage>
</organism>
<dbReference type="AlphaFoldDB" id="A0A4R5MBJ4"/>
<dbReference type="RefSeq" id="WP_133194995.1">
    <property type="nucleotide sequence ID" value="NZ_JBHUCW010000018.1"/>
</dbReference>
<gene>
    <name evidence="8" type="ORF">EYW47_11675</name>
</gene>
<keyword evidence="3 5" id="KW-0238">DNA-binding</keyword>
<dbReference type="InterPro" id="IPR011010">
    <property type="entry name" value="DNA_brk_join_enz"/>
</dbReference>
<reference evidence="8 9" key="1">
    <citation type="submission" date="2019-03" db="EMBL/GenBank/DDBJ databases">
        <title>Paraburkholderia sp. 4M-K11, isolated from subtropical forest soil.</title>
        <authorList>
            <person name="Gao Z.-H."/>
            <person name="Qiu L.-H."/>
        </authorList>
    </citation>
    <scope>NUCLEOTIDE SEQUENCE [LARGE SCALE GENOMIC DNA]</scope>
    <source>
        <strain evidence="8 9">4M-K11</strain>
    </source>
</reference>
<feature type="domain" description="Tyr recombinase" evidence="6">
    <location>
        <begin position="238"/>
        <end position="416"/>
    </location>
</feature>
<evidence type="ECO:0000256" key="4">
    <source>
        <dbReference type="ARBA" id="ARBA00023172"/>
    </source>
</evidence>
<dbReference type="Proteomes" id="UP000295722">
    <property type="component" value="Unassembled WGS sequence"/>
</dbReference>
<feature type="domain" description="Core-binding (CB)" evidence="7">
    <location>
        <begin position="133"/>
        <end position="214"/>
    </location>
</feature>
<keyword evidence="9" id="KW-1185">Reference proteome</keyword>
<dbReference type="PROSITE" id="PS51898">
    <property type="entry name" value="TYR_RECOMBINASE"/>
    <property type="match status" value="1"/>
</dbReference>
<evidence type="ECO:0000259" key="6">
    <source>
        <dbReference type="PROSITE" id="PS51898"/>
    </source>
</evidence>
<sequence length="448" mass="50710">MQNLHDFVIRQPNVVALFPVQHSTEVERAARSPLTGVAIKNAKPRDKSYRMHDSGGLYLELFPNGSKLWRWKYRFQGKEKRLALGAYGTSDSSVGLRDAREKRDAARKLLRTGVDPSANKQLLATTKQVEAASTFEAVANDWYARMMSDKAESHRIKVKARLENDILPWLGQKPISEITAPEILACLRRIEERGARDTAHRAMQNCSAVFRYAVAAGLARDNPAAHLKGALPPATPGHFAAITEAEQVGQLLRRMEAVSGTFPVKCALRLIPYLFCRPGDLRTMRWHEVHLGAAEWRFVVSKGKEPHIVSLPRQAVAILRELYPLTGRGEFVFPGRDDKTQPMSDATVNRALQRAGISTREEQTGHGFRAMARTILHEKLRFAPDVIEHQLAHRVPDVLGRAYNRTRFLDDRKKMMQQWADYLDRLRDGLEPDVAAEPRLLIRNREGR</sequence>
<dbReference type="SUPFAM" id="SSF56349">
    <property type="entry name" value="DNA breaking-rejoining enzymes"/>
    <property type="match status" value="1"/>
</dbReference>
<dbReference type="InterPro" id="IPR038488">
    <property type="entry name" value="Integrase_DNA-bd_sf"/>
</dbReference>
<keyword evidence="4" id="KW-0233">DNA recombination</keyword>
<evidence type="ECO:0000256" key="1">
    <source>
        <dbReference type="ARBA" id="ARBA00008857"/>
    </source>
</evidence>
<dbReference type="InterPro" id="IPR050808">
    <property type="entry name" value="Phage_Integrase"/>
</dbReference>
<keyword evidence="2" id="KW-0229">DNA integration</keyword>